<evidence type="ECO:0000313" key="5">
    <source>
        <dbReference type="EMBL" id="PIR02912.1"/>
    </source>
</evidence>
<dbReference type="GO" id="GO:0006412">
    <property type="term" value="P:translation"/>
    <property type="evidence" value="ECO:0007669"/>
    <property type="project" value="InterPro"/>
</dbReference>
<dbReference type="AlphaFoldDB" id="A0A2H0N1X6"/>
<accession>A0A2H0N1X6</accession>
<dbReference type="InterPro" id="IPR027493">
    <property type="entry name" value="Ribosomal_bL31_B"/>
</dbReference>
<dbReference type="PRINTS" id="PR01249">
    <property type="entry name" value="RIBOSOMALL31"/>
</dbReference>
<comment type="similarity">
    <text evidence="3">Belongs to the bacterial ribosomal protein bL31 family.</text>
</comment>
<dbReference type="GO" id="GO:1990904">
    <property type="term" value="C:ribonucleoprotein complex"/>
    <property type="evidence" value="ECO:0007669"/>
    <property type="project" value="UniProtKB-KW"/>
</dbReference>
<evidence type="ECO:0000256" key="4">
    <source>
        <dbReference type="SAM" id="MobiDB-lite"/>
    </source>
</evidence>
<dbReference type="InterPro" id="IPR002150">
    <property type="entry name" value="Ribosomal_bL31"/>
</dbReference>
<dbReference type="EMBL" id="PCWM01000075">
    <property type="protein sequence ID" value="PIR02912.1"/>
    <property type="molecule type" value="Genomic_DNA"/>
</dbReference>
<dbReference type="PANTHER" id="PTHR33280:SF1">
    <property type="entry name" value="LARGE RIBOSOMAL SUBUNIT PROTEIN BL31C"/>
    <property type="match status" value="1"/>
</dbReference>
<proteinExistence type="inferred from homology"/>
<keyword evidence="1 3" id="KW-0689">Ribosomal protein</keyword>
<dbReference type="NCBIfam" id="TIGR00105">
    <property type="entry name" value="L31"/>
    <property type="match status" value="1"/>
</dbReference>
<evidence type="ECO:0000256" key="2">
    <source>
        <dbReference type="ARBA" id="ARBA00023274"/>
    </source>
</evidence>
<feature type="compositionally biased region" description="Basic and acidic residues" evidence="4">
    <location>
        <begin position="134"/>
        <end position="144"/>
    </location>
</feature>
<evidence type="ECO:0000256" key="3">
    <source>
        <dbReference type="RuleBase" id="RU000564"/>
    </source>
</evidence>
<dbReference type="Gene3D" id="4.10.830.30">
    <property type="entry name" value="Ribosomal protein L31"/>
    <property type="match status" value="1"/>
</dbReference>
<evidence type="ECO:0000313" key="6">
    <source>
        <dbReference type="Proteomes" id="UP000229782"/>
    </source>
</evidence>
<name>A0A2H0N1X6_9BACT</name>
<dbReference type="SUPFAM" id="SSF143800">
    <property type="entry name" value="L28p-like"/>
    <property type="match status" value="1"/>
</dbReference>
<sequence length="144" mass="15702">MKPNIHPQTNPVVFVDTTSGAEFVTTSTLSSDKTRDIDGVPHCIINVEISSASHPFFTGEARFVDTAGRVDKFKEKLERVKATAEKRKGKKAKQATRAAAKKQDTPSKATKVSKGTKAGKETKTEVTQEVPVVEESKIEEATEK</sequence>
<dbReference type="PANTHER" id="PTHR33280">
    <property type="entry name" value="50S RIBOSOMAL PROTEIN L31, CHLOROPLASTIC"/>
    <property type="match status" value="1"/>
</dbReference>
<gene>
    <name evidence="5" type="ORF">COV60_03150</name>
</gene>
<evidence type="ECO:0000256" key="1">
    <source>
        <dbReference type="ARBA" id="ARBA00022980"/>
    </source>
</evidence>
<dbReference type="GO" id="GO:0003735">
    <property type="term" value="F:structural constituent of ribosome"/>
    <property type="evidence" value="ECO:0007669"/>
    <property type="project" value="InterPro"/>
</dbReference>
<dbReference type="PROSITE" id="PS01143">
    <property type="entry name" value="RIBOSOMAL_L31"/>
    <property type="match status" value="1"/>
</dbReference>
<dbReference type="Pfam" id="PF01197">
    <property type="entry name" value="Ribosomal_L31"/>
    <property type="match status" value="1"/>
</dbReference>
<protein>
    <recommendedName>
        <fullName evidence="3">50S ribosomal protein L31</fullName>
    </recommendedName>
</protein>
<dbReference type="GO" id="GO:0005840">
    <property type="term" value="C:ribosome"/>
    <property type="evidence" value="ECO:0007669"/>
    <property type="project" value="UniProtKB-KW"/>
</dbReference>
<dbReference type="InterPro" id="IPR034704">
    <property type="entry name" value="Ribosomal_bL28/bL31-like_sf"/>
</dbReference>
<organism evidence="5 6">
    <name type="scientific">Candidatus Magasanikbacteria bacterium CG11_big_fil_rev_8_21_14_0_20_43_7</name>
    <dbReference type="NCBI Taxonomy" id="1974654"/>
    <lineage>
        <taxon>Bacteria</taxon>
        <taxon>Candidatus Magasanikiibacteriota</taxon>
    </lineage>
</organism>
<dbReference type="InterPro" id="IPR042105">
    <property type="entry name" value="Ribosomal_bL31_sf"/>
</dbReference>
<comment type="caution">
    <text evidence="5">The sequence shown here is derived from an EMBL/GenBank/DDBJ whole genome shotgun (WGS) entry which is preliminary data.</text>
</comment>
<dbReference type="Proteomes" id="UP000229782">
    <property type="component" value="Unassembled WGS sequence"/>
</dbReference>
<feature type="region of interest" description="Disordered" evidence="4">
    <location>
        <begin position="82"/>
        <end position="144"/>
    </location>
</feature>
<dbReference type="NCBIfam" id="NF002462">
    <property type="entry name" value="PRK01678.1"/>
    <property type="match status" value="1"/>
</dbReference>
<reference evidence="5 6" key="1">
    <citation type="submission" date="2017-09" db="EMBL/GenBank/DDBJ databases">
        <title>Depth-based differentiation of microbial function through sediment-hosted aquifers and enrichment of novel symbionts in the deep terrestrial subsurface.</title>
        <authorList>
            <person name="Probst A.J."/>
            <person name="Ladd B."/>
            <person name="Jarett J.K."/>
            <person name="Geller-Mcgrath D.E."/>
            <person name="Sieber C.M."/>
            <person name="Emerson J.B."/>
            <person name="Anantharaman K."/>
            <person name="Thomas B.C."/>
            <person name="Malmstrom R."/>
            <person name="Stieglmeier M."/>
            <person name="Klingl A."/>
            <person name="Woyke T."/>
            <person name="Ryan C.M."/>
            <person name="Banfield J.F."/>
        </authorList>
    </citation>
    <scope>NUCLEOTIDE SEQUENCE [LARGE SCALE GENOMIC DNA]</scope>
    <source>
        <strain evidence="5">CG11_big_fil_rev_8_21_14_0_20_43_7</strain>
    </source>
</reference>
<keyword evidence="2 3" id="KW-0687">Ribonucleoprotein</keyword>